<dbReference type="GO" id="GO:0008270">
    <property type="term" value="F:zinc ion binding"/>
    <property type="evidence" value="ECO:0007669"/>
    <property type="project" value="UniProtKB-KW"/>
</dbReference>
<keyword evidence="2" id="KW-0645">Protease</keyword>
<dbReference type="PANTHER" id="PTHR47456">
    <property type="entry name" value="PHD-TYPE DOMAIN-CONTAINING PROTEIN"/>
    <property type="match status" value="1"/>
</dbReference>
<dbReference type="Gene3D" id="3.40.395.10">
    <property type="entry name" value="Adenoviral Proteinase, Chain A"/>
    <property type="match status" value="1"/>
</dbReference>
<dbReference type="GO" id="GO:0008234">
    <property type="term" value="F:cysteine-type peptidase activity"/>
    <property type="evidence" value="ECO:0007669"/>
    <property type="project" value="InterPro"/>
</dbReference>
<keyword evidence="4" id="KW-0479">Metal-binding</keyword>
<keyword evidence="4" id="KW-0863">Zinc-finger</keyword>
<dbReference type="OrthoDB" id="6123925at2759"/>
<comment type="caution">
    <text evidence="7">The sequence shown here is derived from an EMBL/GenBank/DDBJ whole genome shotgun (WGS) entry which is preliminary data.</text>
</comment>
<feature type="domain" description="SWIM-type" evidence="6">
    <location>
        <begin position="618"/>
        <end position="652"/>
    </location>
</feature>
<dbReference type="Proteomes" id="UP000683360">
    <property type="component" value="Unassembled WGS sequence"/>
</dbReference>
<accession>A0A8S3QDH3</accession>
<dbReference type="GO" id="GO:0003700">
    <property type="term" value="F:DNA-binding transcription factor activity"/>
    <property type="evidence" value="ECO:0007669"/>
    <property type="project" value="InterPro"/>
</dbReference>
<gene>
    <name evidence="7" type="ORF">MEDL_7030</name>
</gene>
<proteinExistence type="inferred from homology"/>
<dbReference type="InterPro" id="IPR048324">
    <property type="entry name" value="ZSWIM1-3_RNaseH-like"/>
</dbReference>
<evidence type="ECO:0000313" key="7">
    <source>
        <dbReference type="EMBL" id="CAG2191831.1"/>
    </source>
</evidence>
<dbReference type="Pfam" id="PF15299">
    <property type="entry name" value="ALS2CR8"/>
    <property type="match status" value="1"/>
</dbReference>
<dbReference type="Pfam" id="PF04434">
    <property type="entry name" value="SWIM"/>
    <property type="match status" value="1"/>
</dbReference>
<dbReference type="Pfam" id="PF02902">
    <property type="entry name" value="Peptidase_C48"/>
    <property type="match status" value="1"/>
</dbReference>
<keyword evidence="3" id="KW-0378">Hydrolase</keyword>
<dbReference type="PROSITE" id="PS50600">
    <property type="entry name" value="ULP_PROTEASE"/>
    <property type="match status" value="1"/>
</dbReference>
<keyword evidence="8" id="KW-1185">Reference proteome</keyword>
<evidence type="ECO:0000313" key="8">
    <source>
        <dbReference type="Proteomes" id="UP000683360"/>
    </source>
</evidence>
<dbReference type="PROSITE" id="PS50966">
    <property type="entry name" value="ZF_SWIM"/>
    <property type="match status" value="1"/>
</dbReference>
<organism evidence="7 8">
    <name type="scientific">Mytilus edulis</name>
    <name type="common">Blue mussel</name>
    <dbReference type="NCBI Taxonomy" id="6550"/>
    <lineage>
        <taxon>Eukaryota</taxon>
        <taxon>Metazoa</taxon>
        <taxon>Spiralia</taxon>
        <taxon>Lophotrochozoa</taxon>
        <taxon>Mollusca</taxon>
        <taxon>Bivalvia</taxon>
        <taxon>Autobranchia</taxon>
        <taxon>Pteriomorphia</taxon>
        <taxon>Mytilida</taxon>
        <taxon>Mytiloidea</taxon>
        <taxon>Mytilidae</taxon>
        <taxon>Mytilinae</taxon>
        <taxon>Mytilus</taxon>
    </lineage>
</organism>
<name>A0A8S3QDH3_MYTED</name>
<keyword evidence="4" id="KW-0862">Zinc</keyword>
<dbReference type="CDD" id="cd15489">
    <property type="entry name" value="PHD_SF"/>
    <property type="match status" value="1"/>
</dbReference>
<evidence type="ECO:0000256" key="1">
    <source>
        <dbReference type="ARBA" id="ARBA00005234"/>
    </source>
</evidence>
<dbReference type="InterPro" id="IPR029309">
    <property type="entry name" value="CaRF"/>
</dbReference>
<dbReference type="PANTHER" id="PTHR47456:SF1">
    <property type="entry name" value="PHD-TYPE DOMAIN-CONTAINING PROTEIN"/>
    <property type="match status" value="1"/>
</dbReference>
<sequence length="1583" mass="184506">MSTINLKYHPDIESAYAAIRKYELETTSKYILYYREAGFNQKGSVSLVDLDNLDKKKIWWDNHIPFDGIPYCLLGSEVWDCHHGPDRHVNDKKKLVAKKDEMEEEHPYTKNSKKRFLVQSTKKMDCKSQITLKAVVKFPDFKIDGLDSTYRRKKCASNLRAANFNHVKKDVKIVLILPDAKSHQNHLIGEFSGYSQPLDSQVKEHIRELVFDGVRKVSEMKRHLNIFVKRELSLDMPITNRRFHPNERDIRNHMYLALTKTRFSKNDQQNLQCLVRKWEAEYTLDTFFLRLGSDGKQKEKINDDVEEVPQFLFVHQSETQKRLLNIYGQEICLLDATYKTSRYDLPLFLVCVNTNVGYSVVASFIVANENRYTIQEALIKLRDWNPMWKPKYFMCDFDLREIWALEQTFEGLMVYLCDFHREQAWHRWLREIKHDCIDEKDEIKKMLREIADADSAESYANALQQLRSSDIFKAKVSLRNWLENKWLLNCKRWSKLFRNSLFNIRVNTTNGLERQHKELKENYLTEYIDKSLSSMVTSLVTKYLPDSYERYKEYNIQSLDNYRKYSNDVPEFLRSRPRKFVDHCLARIPPAATLIPIENMEEVNHDMLVRSVESDNVYQVRLNDDLPKCSCPDWRKHHWPCKHMLAVMMNMPNKDWNTLPEYYKATPHFNIDFGLLETNRTETLIVNNASSSMKDECQQDSTACRDNTVENSSSKARNLCLDNIKQITSNLFCINNSQYLEELNNRLAVLVKETEMEAPHQNGLRLSLPATKKKTISRKQKNRLQQKKSNFTRRLTKRSASIKKVPFMRRPHWRKYAKTLSPVKMSSNVYSTGLCNEESKKSAMTISLTEIDRRNATDLLRKIQSIGNASHYILAKVYGVNVTDIDIASLFGNRWLTDQVIDAYLAVLCQAQQDNGRNILHITAAVMTNICKGDSIGNQNLFQTKILTDYEMICGVYNQAGNHWDLVILTPTDGRIQFYNPMGFEAPVAYQVQRNWSDYLAYRTHLFAEKTIEWKLYVEKHALQLDGYNCGVYCLMFAERILSKKELTGITQIEVQEKRKEIAETLLLYEVYMKDACPCCGFNVQEQPFIGCLICGRHFHKLPFCVGESLAKEDANFFTCKMCENNIIPDTIDLGGILEEKPVKDSINPDQYCEPKPEMKKTFTGTTALFVKNLIESKFSEESIENFFDKISILDVRDCWLSLVDTFMEIKENLPFNPEDVKWKVPECRRKLFSMGEFGDGYIENIPTKYIRDHVYPIKVQTKASWTIFSGLSVFIFGTETKAQQIRLAIVCTEFSEIDKTQNYNDKTIIQMELKKMDNFCKDEDILGLFHLRFIPMAFKLNVCIHKRLNGIEETFRHECQEPNGTVEFLSMHLKKEPCVSYHLLVDGIFIFNRGPELREKCGANQFGLCQGQSESYIQCGKCLQKYHRQCVIVEVETFACGCHIERPLKSRNERIYRCKEEFMKHVKSLDIKKLVSDISCEKINSARWQTMIGTNPKEKQIWKDGNNMVLTMTGAPTEITNYVIQQTNSKSLSAKGFVMDVFAPEAVVKVIMMVENINRMRAELFLLKDISANHECSNTSKI</sequence>
<dbReference type="InterPro" id="IPR038765">
    <property type="entry name" value="Papain-like_cys_pep_sf"/>
</dbReference>
<evidence type="ECO:0008006" key="9">
    <source>
        <dbReference type="Google" id="ProtNLM"/>
    </source>
</evidence>
<dbReference type="EMBL" id="CAJPWZ010000371">
    <property type="protein sequence ID" value="CAG2191831.1"/>
    <property type="molecule type" value="Genomic_DNA"/>
</dbReference>
<dbReference type="InterPro" id="IPR003653">
    <property type="entry name" value="Peptidase_C48_C"/>
</dbReference>
<evidence type="ECO:0000256" key="4">
    <source>
        <dbReference type="PROSITE-ProRule" id="PRU00325"/>
    </source>
</evidence>
<reference evidence="7" key="1">
    <citation type="submission" date="2021-03" db="EMBL/GenBank/DDBJ databases">
        <authorList>
            <person name="Bekaert M."/>
        </authorList>
    </citation>
    <scope>NUCLEOTIDE SEQUENCE</scope>
</reference>
<feature type="domain" description="Ubiquitin-like protease family profile" evidence="5">
    <location>
        <begin position="880"/>
        <end position="1041"/>
    </location>
</feature>
<dbReference type="SUPFAM" id="SSF54001">
    <property type="entry name" value="Cysteine proteinases"/>
    <property type="match status" value="1"/>
</dbReference>
<dbReference type="GO" id="GO:0006508">
    <property type="term" value="P:proteolysis"/>
    <property type="evidence" value="ECO:0007669"/>
    <property type="project" value="UniProtKB-KW"/>
</dbReference>
<dbReference type="Pfam" id="PF21056">
    <property type="entry name" value="ZSWIM1-3_RNaseH-like"/>
    <property type="match status" value="1"/>
</dbReference>
<protein>
    <recommendedName>
        <fullName evidence="9">SWIM-type domain-containing protein</fullName>
    </recommendedName>
</protein>
<evidence type="ECO:0000256" key="3">
    <source>
        <dbReference type="ARBA" id="ARBA00022801"/>
    </source>
</evidence>
<evidence type="ECO:0000259" key="5">
    <source>
        <dbReference type="PROSITE" id="PS50600"/>
    </source>
</evidence>
<comment type="similarity">
    <text evidence="1">Belongs to the peptidase C48 family.</text>
</comment>
<dbReference type="InterPro" id="IPR007527">
    <property type="entry name" value="Znf_SWIM"/>
</dbReference>
<evidence type="ECO:0000256" key="2">
    <source>
        <dbReference type="ARBA" id="ARBA00022670"/>
    </source>
</evidence>
<evidence type="ECO:0000259" key="6">
    <source>
        <dbReference type="PROSITE" id="PS50966"/>
    </source>
</evidence>